<dbReference type="OrthoDB" id="4540223at2759"/>
<evidence type="ECO:0000313" key="2">
    <source>
        <dbReference type="EMBL" id="TID02241.1"/>
    </source>
</evidence>
<feature type="chain" id="PRO_5020606972" evidence="1">
    <location>
        <begin position="23"/>
        <end position="121"/>
    </location>
</feature>
<proteinExistence type="predicted"/>
<dbReference type="InterPro" id="IPR045564">
    <property type="entry name" value="DUF5910"/>
</dbReference>
<reference evidence="2 3" key="1">
    <citation type="journal article" date="2019" name="Genome Biol. Evol.">
        <title>Genomic Plasticity Mediated by Transposable Elements in the Plant Pathogenic Fungus Colletotrichum higginsianum.</title>
        <authorList>
            <person name="Tsushima A."/>
            <person name="Gan P."/>
            <person name="Kumakura N."/>
            <person name="Narusaka M."/>
            <person name="Takano Y."/>
            <person name="Narusaka Y."/>
            <person name="Shirasu K."/>
        </authorList>
    </citation>
    <scope>NUCLEOTIDE SEQUENCE [LARGE SCALE GENOMIC DNA]</scope>
    <source>
        <strain evidence="2 3">MAFF305635-RFP</strain>
    </source>
</reference>
<organism evidence="2 3">
    <name type="scientific">Colletotrichum higginsianum</name>
    <dbReference type="NCBI Taxonomy" id="80884"/>
    <lineage>
        <taxon>Eukaryota</taxon>
        <taxon>Fungi</taxon>
        <taxon>Dikarya</taxon>
        <taxon>Ascomycota</taxon>
        <taxon>Pezizomycotina</taxon>
        <taxon>Sordariomycetes</taxon>
        <taxon>Hypocreomycetidae</taxon>
        <taxon>Glomerellales</taxon>
        <taxon>Glomerellaceae</taxon>
        <taxon>Colletotrichum</taxon>
        <taxon>Colletotrichum destructivum species complex</taxon>
    </lineage>
</organism>
<keyword evidence="1" id="KW-0732">Signal</keyword>
<evidence type="ECO:0000256" key="1">
    <source>
        <dbReference type="SAM" id="SignalP"/>
    </source>
</evidence>
<name>A0A4T0W9R5_9PEZI</name>
<dbReference type="AlphaFoldDB" id="A0A4T0W9R5"/>
<gene>
    <name evidence="2" type="ORF">CH35J_004419</name>
</gene>
<protein>
    <submittedName>
        <fullName evidence="2">Uncharacterized protein</fullName>
    </submittedName>
</protein>
<comment type="caution">
    <text evidence="2">The sequence shown here is derived from an EMBL/GenBank/DDBJ whole genome shotgun (WGS) entry which is preliminary data.</text>
</comment>
<feature type="signal peptide" evidence="1">
    <location>
        <begin position="1"/>
        <end position="22"/>
    </location>
</feature>
<dbReference type="EMBL" id="MWPZ01000003">
    <property type="protein sequence ID" value="TID02241.1"/>
    <property type="molecule type" value="Genomic_DNA"/>
</dbReference>
<accession>A0A4T0W9R5</accession>
<dbReference type="Pfam" id="PF19287">
    <property type="entry name" value="DUF5910"/>
    <property type="match status" value="1"/>
</dbReference>
<dbReference type="Proteomes" id="UP000305883">
    <property type="component" value="Unassembled WGS sequence"/>
</dbReference>
<evidence type="ECO:0000313" key="3">
    <source>
        <dbReference type="Proteomes" id="UP000305883"/>
    </source>
</evidence>
<sequence>MGSISVKHLVLLLLSLANLTLASEILLGYRKVNKAEAARINKGKNIFRETEFDEKAKLTGLAQIGYGVYLSVALHGYQGNRDDWWCYVEAEREQLVAAPKVWIPKAYWAPYSRHYEPVYRK</sequence>